<evidence type="ECO:0000313" key="1">
    <source>
        <dbReference type="EMBL" id="WIX75431.1"/>
    </source>
</evidence>
<dbReference type="RefSeq" id="WP_285966203.1">
    <property type="nucleotide sequence ID" value="NZ_CP127294.1"/>
</dbReference>
<name>A0A9Y2MRG3_9PSEU</name>
<keyword evidence="2" id="KW-1185">Reference proteome</keyword>
<organism evidence="1 2">
    <name type="scientific">Amycolatopsis carbonis</name>
    <dbReference type="NCBI Taxonomy" id="715471"/>
    <lineage>
        <taxon>Bacteria</taxon>
        <taxon>Bacillati</taxon>
        <taxon>Actinomycetota</taxon>
        <taxon>Actinomycetes</taxon>
        <taxon>Pseudonocardiales</taxon>
        <taxon>Pseudonocardiaceae</taxon>
        <taxon>Amycolatopsis</taxon>
    </lineage>
</organism>
<evidence type="ECO:0000313" key="2">
    <source>
        <dbReference type="Proteomes" id="UP001236014"/>
    </source>
</evidence>
<protein>
    <submittedName>
        <fullName evidence="1">Uncharacterized protein</fullName>
    </submittedName>
</protein>
<accession>A0A9Y2MRG3</accession>
<dbReference type="EMBL" id="CP127294">
    <property type="protein sequence ID" value="WIX75431.1"/>
    <property type="molecule type" value="Genomic_DNA"/>
</dbReference>
<gene>
    <name evidence="1" type="ORF">QRX50_28395</name>
</gene>
<proteinExistence type="predicted"/>
<dbReference type="KEGG" id="acab:QRX50_28395"/>
<reference evidence="1 2" key="1">
    <citation type="submission" date="2023-06" db="EMBL/GenBank/DDBJ databases">
        <authorList>
            <person name="Oyuntsetseg B."/>
            <person name="Kim S.B."/>
        </authorList>
    </citation>
    <scope>NUCLEOTIDE SEQUENCE [LARGE SCALE GENOMIC DNA]</scope>
    <source>
        <strain evidence="1 2">2-15</strain>
    </source>
</reference>
<dbReference type="AlphaFoldDB" id="A0A9Y2MRG3"/>
<sequence>MKRTTVPSVADLHSARELPDDQRRHVVRLVASAAEDVDDCALLLAILGLDAADGLAQDHR</sequence>
<dbReference type="Proteomes" id="UP001236014">
    <property type="component" value="Chromosome"/>
</dbReference>